<keyword evidence="9 13" id="KW-1133">Transmembrane helix</keyword>
<feature type="transmembrane region" description="Helical" evidence="13">
    <location>
        <begin position="207"/>
        <end position="225"/>
    </location>
</feature>
<feature type="binding site" evidence="12">
    <location>
        <position position="221"/>
    </location>
    <ligand>
        <name>K(+)</name>
        <dbReference type="ChEBI" id="CHEBI:29103"/>
    </ligand>
</feature>
<keyword evidence="8 12" id="KW-0630">Potassium</keyword>
<feature type="binding site" evidence="12">
    <location>
        <position position="316"/>
    </location>
    <ligand>
        <name>K(+)</name>
        <dbReference type="ChEBI" id="CHEBI:29103"/>
    </ligand>
</feature>
<feature type="transmembrane region" description="Helical" evidence="13">
    <location>
        <begin position="394"/>
        <end position="414"/>
    </location>
</feature>
<dbReference type="PANTHER" id="PTHR32024">
    <property type="entry name" value="TRK SYSTEM POTASSIUM UPTAKE PROTEIN TRKG-RELATED"/>
    <property type="match status" value="1"/>
</dbReference>
<reference evidence="14 15" key="1">
    <citation type="submission" date="2017-12" db="EMBL/GenBank/DDBJ databases">
        <title>Phylogenetic diversity of female urinary microbiome.</title>
        <authorList>
            <person name="Thomas-White K."/>
            <person name="Wolfe A.J."/>
        </authorList>
    </citation>
    <scope>NUCLEOTIDE SEQUENCE [LARGE SCALE GENOMIC DNA]</scope>
    <source>
        <strain evidence="14 15">UMB0119</strain>
    </source>
</reference>
<organism evidence="14 15">
    <name type="scientific">Anaerococcus octavius</name>
    <dbReference type="NCBI Taxonomy" id="54007"/>
    <lineage>
        <taxon>Bacteria</taxon>
        <taxon>Bacillati</taxon>
        <taxon>Bacillota</taxon>
        <taxon>Tissierellia</taxon>
        <taxon>Tissierellales</taxon>
        <taxon>Peptoniphilaceae</taxon>
        <taxon>Anaerococcus</taxon>
    </lineage>
</organism>
<evidence type="ECO:0000256" key="2">
    <source>
        <dbReference type="ARBA" id="ARBA00009137"/>
    </source>
</evidence>
<keyword evidence="10" id="KW-0406">Ion transport</keyword>
<keyword evidence="3" id="KW-0813">Transport</keyword>
<dbReference type="GO" id="GO:0015379">
    <property type="term" value="F:potassium:chloride symporter activity"/>
    <property type="evidence" value="ECO:0007669"/>
    <property type="project" value="InterPro"/>
</dbReference>
<comment type="subcellular location">
    <subcellularLocation>
        <location evidence="1">Cell inner membrane</location>
        <topology evidence="1">Multi-pass membrane protein</topology>
    </subcellularLocation>
</comment>
<evidence type="ECO:0000256" key="6">
    <source>
        <dbReference type="ARBA" id="ARBA00022538"/>
    </source>
</evidence>
<protein>
    <submittedName>
        <fullName evidence="14">Potassium transporter KefA</fullName>
    </submittedName>
</protein>
<keyword evidence="4" id="KW-1003">Cell membrane</keyword>
<evidence type="ECO:0000313" key="15">
    <source>
        <dbReference type="Proteomes" id="UP000234335"/>
    </source>
</evidence>
<keyword evidence="7 13" id="KW-0812">Transmembrane</keyword>
<dbReference type="Proteomes" id="UP000234335">
    <property type="component" value="Unassembled WGS sequence"/>
</dbReference>
<feature type="transmembrane region" description="Helical" evidence="13">
    <location>
        <begin position="184"/>
        <end position="201"/>
    </location>
</feature>
<dbReference type="Pfam" id="PF02386">
    <property type="entry name" value="TrkH"/>
    <property type="match status" value="1"/>
</dbReference>
<dbReference type="PANTHER" id="PTHR32024:SF2">
    <property type="entry name" value="TRK SYSTEM POTASSIUM UPTAKE PROTEIN TRKG-RELATED"/>
    <property type="match status" value="1"/>
</dbReference>
<dbReference type="AlphaFoldDB" id="A0A2I1MAW5"/>
<proteinExistence type="inferred from homology"/>
<evidence type="ECO:0000313" key="14">
    <source>
        <dbReference type="EMBL" id="PKZ17219.1"/>
    </source>
</evidence>
<feature type="transmembrane region" description="Helical" evidence="13">
    <location>
        <begin position="275"/>
        <end position="295"/>
    </location>
</feature>
<evidence type="ECO:0000256" key="10">
    <source>
        <dbReference type="ARBA" id="ARBA00023065"/>
    </source>
</evidence>
<comment type="caution">
    <text evidence="14">The sequence shown here is derived from an EMBL/GenBank/DDBJ whole genome shotgun (WGS) entry which is preliminary data.</text>
</comment>
<dbReference type="PIRSF" id="PIRSF006247">
    <property type="entry name" value="TrkH"/>
    <property type="match status" value="1"/>
</dbReference>
<accession>A0A2I1MAW5</accession>
<dbReference type="GO" id="GO:0046872">
    <property type="term" value="F:metal ion binding"/>
    <property type="evidence" value="ECO:0007669"/>
    <property type="project" value="UniProtKB-KW"/>
</dbReference>
<dbReference type="InterPro" id="IPR004772">
    <property type="entry name" value="TrkH"/>
</dbReference>
<evidence type="ECO:0000256" key="5">
    <source>
        <dbReference type="ARBA" id="ARBA00022519"/>
    </source>
</evidence>
<feature type="binding site" evidence="12">
    <location>
        <position position="113"/>
    </location>
    <ligand>
        <name>K(+)</name>
        <dbReference type="ChEBI" id="CHEBI:29103"/>
    </ligand>
</feature>
<evidence type="ECO:0000256" key="11">
    <source>
        <dbReference type="ARBA" id="ARBA00023136"/>
    </source>
</evidence>
<keyword evidence="5" id="KW-0997">Cell inner membrane</keyword>
<feature type="transmembrane region" description="Helical" evidence="13">
    <location>
        <begin position="12"/>
        <end position="31"/>
    </location>
</feature>
<feature type="transmembrane region" description="Helical" evidence="13">
    <location>
        <begin position="237"/>
        <end position="255"/>
    </location>
</feature>
<evidence type="ECO:0000256" key="7">
    <source>
        <dbReference type="ARBA" id="ARBA00022692"/>
    </source>
</evidence>
<dbReference type="EMBL" id="PKGS01000001">
    <property type="protein sequence ID" value="PKZ17219.1"/>
    <property type="molecule type" value="Genomic_DNA"/>
</dbReference>
<feature type="transmembrane region" description="Helical" evidence="13">
    <location>
        <begin position="70"/>
        <end position="91"/>
    </location>
</feature>
<dbReference type="RefSeq" id="WP_101539388.1">
    <property type="nucleotide sequence ID" value="NZ_PKGS01000001.1"/>
</dbReference>
<name>A0A2I1MAW5_9FIRM</name>
<evidence type="ECO:0000256" key="9">
    <source>
        <dbReference type="ARBA" id="ARBA00022989"/>
    </source>
</evidence>
<keyword evidence="15" id="KW-1185">Reference proteome</keyword>
<feature type="transmembrane region" description="Helical" evidence="13">
    <location>
        <begin position="332"/>
        <end position="351"/>
    </location>
</feature>
<evidence type="ECO:0000256" key="12">
    <source>
        <dbReference type="PIRSR" id="PIRSR006247-1"/>
    </source>
</evidence>
<dbReference type="GO" id="GO:0005886">
    <property type="term" value="C:plasma membrane"/>
    <property type="evidence" value="ECO:0007669"/>
    <property type="project" value="UniProtKB-SubCell"/>
</dbReference>
<evidence type="ECO:0000256" key="13">
    <source>
        <dbReference type="SAM" id="Phobius"/>
    </source>
</evidence>
<evidence type="ECO:0000256" key="3">
    <source>
        <dbReference type="ARBA" id="ARBA00022448"/>
    </source>
</evidence>
<feature type="transmembrane region" description="Helical" evidence="13">
    <location>
        <begin position="129"/>
        <end position="151"/>
    </location>
</feature>
<feature type="transmembrane region" description="Helical" evidence="13">
    <location>
        <begin position="451"/>
        <end position="472"/>
    </location>
</feature>
<evidence type="ECO:0000256" key="8">
    <source>
        <dbReference type="ARBA" id="ARBA00022958"/>
    </source>
</evidence>
<feature type="binding site" evidence="12">
    <location>
        <position position="315"/>
    </location>
    <ligand>
        <name>K(+)</name>
        <dbReference type="ChEBI" id="CHEBI:29103"/>
    </ligand>
</feature>
<sequence>MNRKFILSSIARLNMLFAAIMLFPFVVGVIYNEPLRYRLNFLIPAVIIFLIGYILKENTKFKKTFNTRDALTLVAFCWILYSIFGAIPFYLYPGDFNTFFDAFFESVAGFSTTGATIARDVESLPHSIIFWRSFGQFIGGLGIISLTVAILPKQSKKSTMILKAESVGPTFGKITPRVSDQSKVLYTIYIVMTFITIAFLWAGDLNLFDAIIYGLGAAGTGGFANKDLSIGYYNSTYTELILAIAMFLFSINFNIYYARFFKKTKNFFKSEELRWYIWMLLISSALIFINTYNIYEKLSRQIVDVFFAVTSISSTTGYVGSDTSRWPIFSRIILAGLMYIGGMAGSTAGGLKMSRFVLLVKSAANQFRMTINPNRITVVDFEGKTVSERIQQSVMSYFIIHILLFFLLFAIVAIDINDFLLAFNAVATTYNGLGQFGEAQTFYELREASKFVLSIAMLLGRLEIYPLLLLFAPSTYKRK</sequence>
<feature type="transmembrane region" description="Helical" evidence="13">
    <location>
        <begin position="302"/>
        <end position="320"/>
    </location>
</feature>
<evidence type="ECO:0000256" key="4">
    <source>
        <dbReference type="ARBA" id="ARBA00022475"/>
    </source>
</evidence>
<keyword evidence="12" id="KW-0479">Metal-binding</keyword>
<dbReference type="InterPro" id="IPR003445">
    <property type="entry name" value="Cat_transpt"/>
</dbReference>
<evidence type="ECO:0000256" key="1">
    <source>
        <dbReference type="ARBA" id="ARBA00004429"/>
    </source>
</evidence>
<feature type="binding site" evidence="12">
    <location>
        <position position="112"/>
    </location>
    <ligand>
        <name>K(+)</name>
        <dbReference type="ChEBI" id="CHEBI:29103"/>
    </ligand>
</feature>
<keyword evidence="11 13" id="KW-0472">Membrane</keyword>
<feature type="transmembrane region" description="Helical" evidence="13">
    <location>
        <begin position="37"/>
        <end position="55"/>
    </location>
</feature>
<gene>
    <name evidence="14" type="ORF">CYJ34_00495</name>
</gene>
<keyword evidence="6" id="KW-0633">Potassium transport</keyword>
<comment type="similarity">
    <text evidence="2">Belongs to the TrkH potassium transport family.</text>
</comment>